<dbReference type="AlphaFoldDB" id="A0A835DMB8"/>
<feature type="signal peptide" evidence="2">
    <location>
        <begin position="1"/>
        <end position="22"/>
    </location>
</feature>
<evidence type="ECO:0000256" key="1">
    <source>
        <dbReference type="SAM" id="Phobius"/>
    </source>
</evidence>
<proteinExistence type="predicted"/>
<dbReference type="EMBL" id="JABCRI010000003">
    <property type="protein sequence ID" value="KAF8408841.1"/>
    <property type="molecule type" value="Genomic_DNA"/>
</dbReference>
<keyword evidence="1" id="KW-1133">Transmembrane helix</keyword>
<name>A0A835DMB8_TETSI</name>
<evidence type="ECO:0000313" key="3">
    <source>
        <dbReference type="EMBL" id="KAF8408841.1"/>
    </source>
</evidence>
<reference evidence="3 4" key="1">
    <citation type="submission" date="2020-04" db="EMBL/GenBank/DDBJ databases">
        <title>Plant Genome Project.</title>
        <authorList>
            <person name="Zhang R.-G."/>
        </authorList>
    </citation>
    <scope>NUCLEOTIDE SEQUENCE [LARGE SCALE GENOMIC DNA]</scope>
    <source>
        <strain evidence="3">YNK0</strain>
        <tissue evidence="3">Leaf</tissue>
    </source>
</reference>
<gene>
    <name evidence="3" type="ORF">HHK36_004910</name>
</gene>
<feature type="chain" id="PRO_5032553272" evidence="2">
    <location>
        <begin position="23"/>
        <end position="130"/>
    </location>
</feature>
<keyword evidence="1" id="KW-0472">Membrane</keyword>
<evidence type="ECO:0000256" key="2">
    <source>
        <dbReference type="SAM" id="SignalP"/>
    </source>
</evidence>
<comment type="caution">
    <text evidence="3">The sequence shown here is derived from an EMBL/GenBank/DDBJ whole genome shotgun (WGS) entry which is preliminary data.</text>
</comment>
<keyword evidence="1" id="KW-0812">Transmembrane</keyword>
<feature type="transmembrane region" description="Helical" evidence="1">
    <location>
        <begin position="49"/>
        <end position="70"/>
    </location>
</feature>
<protein>
    <submittedName>
        <fullName evidence="3">Uncharacterized protein</fullName>
    </submittedName>
</protein>
<evidence type="ECO:0000313" key="4">
    <source>
        <dbReference type="Proteomes" id="UP000655225"/>
    </source>
</evidence>
<organism evidence="3 4">
    <name type="scientific">Tetracentron sinense</name>
    <name type="common">Spur-leaf</name>
    <dbReference type="NCBI Taxonomy" id="13715"/>
    <lineage>
        <taxon>Eukaryota</taxon>
        <taxon>Viridiplantae</taxon>
        <taxon>Streptophyta</taxon>
        <taxon>Embryophyta</taxon>
        <taxon>Tracheophyta</taxon>
        <taxon>Spermatophyta</taxon>
        <taxon>Magnoliopsida</taxon>
        <taxon>Trochodendrales</taxon>
        <taxon>Trochodendraceae</taxon>
        <taxon>Tetracentron</taxon>
    </lineage>
</organism>
<accession>A0A835DMB8</accession>
<keyword evidence="2" id="KW-0732">Signal</keyword>
<dbReference type="Proteomes" id="UP000655225">
    <property type="component" value="Unassembled WGS sequence"/>
</dbReference>
<sequence>MRATAVFFFSRLFLFLLAAATGSSLISHSSDLPFPVASSSEIAPHGSSFLSSLIFSANLGCGITAAPVVFSMTSSSTSLTTSYDQINNFILSGEILRLSTPTGATVYGPHCVTLHAQPGSGLTSLLSLIL</sequence>
<keyword evidence="4" id="KW-1185">Reference proteome</keyword>